<dbReference type="PANTHER" id="PTHR10380">
    <property type="entry name" value="CUTICLE PROTEIN"/>
    <property type="match status" value="1"/>
</dbReference>
<dbReference type="Proteomes" id="UP001487740">
    <property type="component" value="Unassembled WGS sequence"/>
</dbReference>
<feature type="region of interest" description="Disordered" evidence="3">
    <location>
        <begin position="22"/>
        <end position="46"/>
    </location>
</feature>
<dbReference type="PROSITE" id="PS51155">
    <property type="entry name" value="CHIT_BIND_RR_2"/>
    <property type="match status" value="1"/>
</dbReference>
<evidence type="ECO:0000313" key="5">
    <source>
        <dbReference type="Proteomes" id="UP001487740"/>
    </source>
</evidence>
<dbReference type="AlphaFoldDB" id="A0AAW0SSR1"/>
<accession>A0AAW0SSR1</accession>
<dbReference type="InterPro" id="IPR000618">
    <property type="entry name" value="Insect_cuticle"/>
</dbReference>
<dbReference type="GO" id="GO:0008010">
    <property type="term" value="F:structural constituent of chitin-based larval cuticle"/>
    <property type="evidence" value="ECO:0007669"/>
    <property type="project" value="TreeGrafter"/>
</dbReference>
<evidence type="ECO:0000256" key="2">
    <source>
        <dbReference type="PROSITE-ProRule" id="PRU00497"/>
    </source>
</evidence>
<evidence type="ECO:0000256" key="1">
    <source>
        <dbReference type="ARBA" id="ARBA00022460"/>
    </source>
</evidence>
<evidence type="ECO:0000313" key="4">
    <source>
        <dbReference type="EMBL" id="KAK8377242.1"/>
    </source>
</evidence>
<protein>
    <recommendedName>
        <fullName evidence="6">Cuticle protein</fullName>
    </recommendedName>
</protein>
<keyword evidence="5" id="KW-1185">Reference proteome</keyword>
<dbReference type="InterPro" id="IPR050468">
    <property type="entry name" value="Cuticle_Struct_Prot"/>
</dbReference>
<dbReference type="PROSITE" id="PS00233">
    <property type="entry name" value="CHIT_BIND_RR_1"/>
    <property type="match status" value="1"/>
</dbReference>
<organism evidence="4 5">
    <name type="scientific">Scylla paramamosain</name>
    <name type="common">Mud crab</name>
    <dbReference type="NCBI Taxonomy" id="85552"/>
    <lineage>
        <taxon>Eukaryota</taxon>
        <taxon>Metazoa</taxon>
        <taxon>Ecdysozoa</taxon>
        <taxon>Arthropoda</taxon>
        <taxon>Crustacea</taxon>
        <taxon>Multicrustacea</taxon>
        <taxon>Malacostraca</taxon>
        <taxon>Eumalacostraca</taxon>
        <taxon>Eucarida</taxon>
        <taxon>Decapoda</taxon>
        <taxon>Pleocyemata</taxon>
        <taxon>Brachyura</taxon>
        <taxon>Eubrachyura</taxon>
        <taxon>Portunoidea</taxon>
        <taxon>Portunidae</taxon>
        <taxon>Portuninae</taxon>
        <taxon>Scylla</taxon>
    </lineage>
</organism>
<comment type="caution">
    <text evidence="4">The sequence shown here is derived from an EMBL/GenBank/DDBJ whole genome shotgun (WGS) entry which is preliminary data.</text>
</comment>
<dbReference type="EMBL" id="JARAKH010000047">
    <property type="protein sequence ID" value="KAK8377242.1"/>
    <property type="molecule type" value="Genomic_DNA"/>
</dbReference>
<dbReference type="PRINTS" id="PR00947">
    <property type="entry name" value="CUTICLE"/>
</dbReference>
<reference evidence="4 5" key="1">
    <citation type="submission" date="2023-03" db="EMBL/GenBank/DDBJ databases">
        <title>High-quality genome of Scylla paramamosain provides insights in environmental adaptation.</title>
        <authorList>
            <person name="Zhang L."/>
        </authorList>
    </citation>
    <scope>NUCLEOTIDE SEQUENCE [LARGE SCALE GENOMIC DNA]</scope>
    <source>
        <strain evidence="4">LZ_2023a</strain>
        <tissue evidence="4">Muscle</tissue>
    </source>
</reference>
<gene>
    <name evidence="4" type="ORF">O3P69_013706</name>
</gene>
<sequence>MLLLVAVAVVAAAPQHRHVRQNYASRGRQLSQPQPLSPPVQSLPPQRAFAPTTNQNYQPIAIISDNRLDNGDGNFKYDFETENGIVVNVVGAPGSQGQSNMQGFYRFPLPDGNIVEVSYVADELGFRAESPVIPTPPPMPEHALEQIRIAQEQRASGVTWDQQGFRLTR</sequence>
<dbReference type="PANTHER" id="PTHR10380:SF222">
    <property type="entry name" value="CUTICULAR PROTEIN 47EA"/>
    <property type="match status" value="1"/>
</dbReference>
<evidence type="ECO:0008006" key="6">
    <source>
        <dbReference type="Google" id="ProtNLM"/>
    </source>
</evidence>
<keyword evidence="1 2" id="KW-0193">Cuticle</keyword>
<evidence type="ECO:0000256" key="3">
    <source>
        <dbReference type="SAM" id="MobiDB-lite"/>
    </source>
</evidence>
<dbReference type="GO" id="GO:0062129">
    <property type="term" value="C:chitin-based extracellular matrix"/>
    <property type="evidence" value="ECO:0007669"/>
    <property type="project" value="TreeGrafter"/>
</dbReference>
<name>A0AAW0SSR1_SCYPA</name>
<dbReference type="InterPro" id="IPR031311">
    <property type="entry name" value="CHIT_BIND_RR_consensus"/>
</dbReference>
<dbReference type="Pfam" id="PF00379">
    <property type="entry name" value="Chitin_bind_4"/>
    <property type="match status" value="1"/>
</dbReference>
<proteinExistence type="predicted"/>